<dbReference type="PANTHER" id="PTHR46832">
    <property type="entry name" value="5'-METHYLTHIOADENOSINE/S-ADENOSYLHOMOCYSTEINE NUCLEOSIDASE"/>
    <property type="match status" value="1"/>
</dbReference>
<dbReference type="GO" id="GO:0008782">
    <property type="term" value="F:adenosylhomocysteine nucleosidase activity"/>
    <property type="evidence" value="ECO:0007669"/>
    <property type="project" value="UniProtKB-EC"/>
</dbReference>
<dbReference type="NCBIfam" id="NF004079">
    <property type="entry name" value="PRK05584.1"/>
    <property type="match status" value="1"/>
</dbReference>
<evidence type="ECO:0000259" key="6">
    <source>
        <dbReference type="Pfam" id="PF01048"/>
    </source>
</evidence>
<accession>A0ABW1REP3</accession>
<keyword evidence="3 5" id="KW-0378">Hydrolase</keyword>
<evidence type="ECO:0000256" key="2">
    <source>
        <dbReference type="ARBA" id="ARBA00022605"/>
    </source>
</evidence>
<comment type="catalytic activity">
    <reaction evidence="5">
        <text>5'-deoxyadenosine + H2O = 5-deoxy-D-ribose + adenine</text>
        <dbReference type="Rhea" id="RHEA:29859"/>
        <dbReference type="ChEBI" id="CHEBI:15377"/>
        <dbReference type="ChEBI" id="CHEBI:16708"/>
        <dbReference type="ChEBI" id="CHEBI:17319"/>
        <dbReference type="ChEBI" id="CHEBI:149540"/>
        <dbReference type="EC" id="3.2.2.9"/>
    </reaction>
</comment>
<organism evidence="7 8">
    <name type="scientific">Loigolactobacillus jiayinensis</name>
    <dbReference type="NCBI Taxonomy" id="2486016"/>
    <lineage>
        <taxon>Bacteria</taxon>
        <taxon>Bacillati</taxon>
        <taxon>Bacillota</taxon>
        <taxon>Bacilli</taxon>
        <taxon>Lactobacillales</taxon>
        <taxon>Lactobacillaceae</taxon>
        <taxon>Loigolactobacillus</taxon>
    </lineage>
</organism>
<dbReference type="NCBIfam" id="TIGR01704">
    <property type="entry name" value="MTA_SAH-Nsdase"/>
    <property type="match status" value="1"/>
</dbReference>
<evidence type="ECO:0000256" key="5">
    <source>
        <dbReference type="HAMAP-Rule" id="MF_01684"/>
    </source>
</evidence>
<keyword evidence="8" id="KW-1185">Reference proteome</keyword>
<proteinExistence type="inferred from homology"/>
<keyword evidence="2 5" id="KW-0028">Amino-acid biosynthesis</keyword>
<dbReference type="RefSeq" id="WP_125552328.1">
    <property type="nucleotide sequence ID" value="NZ_JBHSSL010000047.1"/>
</dbReference>
<dbReference type="SUPFAM" id="SSF53167">
    <property type="entry name" value="Purine and uridine phosphorylases"/>
    <property type="match status" value="1"/>
</dbReference>
<dbReference type="InterPro" id="IPR035994">
    <property type="entry name" value="Nucleoside_phosphorylase_sf"/>
</dbReference>
<evidence type="ECO:0000256" key="1">
    <source>
        <dbReference type="ARBA" id="ARBA00004945"/>
    </source>
</evidence>
<evidence type="ECO:0000313" key="8">
    <source>
        <dbReference type="Proteomes" id="UP001596289"/>
    </source>
</evidence>
<dbReference type="InterPro" id="IPR000845">
    <property type="entry name" value="Nucleoside_phosphorylase_d"/>
</dbReference>
<dbReference type="EC" id="3.2.2.9" evidence="5"/>
<feature type="active site" description="Proton acceptor" evidence="5">
    <location>
        <position position="12"/>
    </location>
</feature>
<name>A0ABW1REP3_9LACO</name>
<comment type="catalytic activity">
    <reaction evidence="5">
        <text>S-methyl-5'-thioadenosine + H2O = 5-(methylsulfanyl)-D-ribose + adenine</text>
        <dbReference type="Rhea" id="RHEA:13617"/>
        <dbReference type="ChEBI" id="CHEBI:15377"/>
        <dbReference type="ChEBI" id="CHEBI:16708"/>
        <dbReference type="ChEBI" id="CHEBI:17509"/>
        <dbReference type="ChEBI" id="CHEBI:78440"/>
        <dbReference type="EC" id="3.2.2.9"/>
    </reaction>
</comment>
<dbReference type="EMBL" id="JBHSSL010000047">
    <property type="protein sequence ID" value="MFC6170571.1"/>
    <property type="molecule type" value="Genomic_DNA"/>
</dbReference>
<evidence type="ECO:0000256" key="3">
    <source>
        <dbReference type="ARBA" id="ARBA00022801"/>
    </source>
</evidence>
<dbReference type="Pfam" id="PF01048">
    <property type="entry name" value="PNP_UDP_1"/>
    <property type="match status" value="1"/>
</dbReference>
<dbReference type="CDD" id="cd09008">
    <property type="entry name" value="MTAN"/>
    <property type="match status" value="1"/>
</dbReference>
<comment type="catalytic activity">
    <reaction evidence="5">
        <text>S-adenosyl-L-homocysteine + H2O = S-(5-deoxy-D-ribos-5-yl)-L-homocysteine + adenine</text>
        <dbReference type="Rhea" id="RHEA:17805"/>
        <dbReference type="ChEBI" id="CHEBI:15377"/>
        <dbReference type="ChEBI" id="CHEBI:16708"/>
        <dbReference type="ChEBI" id="CHEBI:57856"/>
        <dbReference type="ChEBI" id="CHEBI:58195"/>
        <dbReference type="EC" id="3.2.2.9"/>
    </reaction>
</comment>
<evidence type="ECO:0000313" key="7">
    <source>
        <dbReference type="EMBL" id="MFC6170571.1"/>
    </source>
</evidence>
<dbReference type="InterPro" id="IPR010049">
    <property type="entry name" value="MTA_SAH_Nsdase"/>
</dbReference>
<dbReference type="HAMAP" id="MF_01684">
    <property type="entry name" value="Salvage_MtnN"/>
    <property type="match status" value="1"/>
</dbReference>
<feature type="binding site" evidence="5">
    <location>
        <begin position="173"/>
        <end position="174"/>
    </location>
    <ligand>
        <name>substrate</name>
    </ligand>
</feature>
<reference evidence="8" key="1">
    <citation type="journal article" date="2019" name="Int. J. Syst. Evol. Microbiol.">
        <title>The Global Catalogue of Microorganisms (GCM) 10K type strain sequencing project: providing services to taxonomists for standard genome sequencing and annotation.</title>
        <authorList>
            <consortium name="The Broad Institute Genomics Platform"/>
            <consortium name="The Broad Institute Genome Sequencing Center for Infectious Disease"/>
            <person name="Wu L."/>
            <person name="Ma J."/>
        </authorList>
    </citation>
    <scope>NUCLEOTIDE SEQUENCE [LARGE SCALE GENOMIC DNA]</scope>
    <source>
        <strain evidence="8">CCM 8904</strain>
    </source>
</reference>
<feature type="binding site" evidence="5">
    <location>
        <position position="78"/>
    </location>
    <ligand>
        <name>substrate</name>
    </ligand>
</feature>
<comment type="similarity">
    <text evidence="5">Belongs to the PNP/UDP phosphorylase family. MtnN subfamily.</text>
</comment>
<gene>
    <name evidence="5" type="primary">mtnN</name>
    <name evidence="7" type="ORF">ACFQGP_08285</name>
</gene>
<dbReference type="Proteomes" id="UP001596289">
    <property type="component" value="Unassembled WGS sequence"/>
</dbReference>
<comment type="pathway">
    <text evidence="1 5">Amino-acid biosynthesis; L-methionine biosynthesis via salvage pathway; S-methyl-5-thio-alpha-D-ribose 1-phosphate from S-methyl-5'-thioadenosine (hydrolase route): step 1/2.</text>
</comment>
<keyword evidence="7" id="KW-0326">Glycosidase</keyword>
<sequence>MKIGIIGAMNEEVKILKNKMINTESKMIANSDFCIGYIDGVEIILVQSGIGKVQAAIAATILSEKYHPDMIINTGSAGVIGKNLTIGDIVISKELAYHDVDATAFGYAYGQLPQQVKRFSANKKLIAQVEKAANKFSLKTRVGLIVSGDQFIASEKQKYNILKHFPDALASEMEGTAIAQVALQFEIPFVVIRAMSDVGDEKAGVSFDDFIIEAGKRSALMVIQLIQEVSDKQLTN</sequence>
<dbReference type="PANTHER" id="PTHR46832:SF1">
    <property type="entry name" value="5'-METHYLTHIOADENOSINE_S-ADENOSYLHOMOCYSTEINE NUCLEOSIDASE"/>
    <property type="match status" value="1"/>
</dbReference>
<evidence type="ECO:0000256" key="4">
    <source>
        <dbReference type="ARBA" id="ARBA00023167"/>
    </source>
</evidence>
<protein>
    <recommendedName>
        <fullName evidence="5">5'-methylthioadenosine/S-adenosylhomocysteine nucleosidase</fullName>
        <shortName evidence="5">MTA/SAH nucleosidase</shortName>
        <shortName evidence="5">MTAN</shortName>
        <ecNumber evidence="5">3.2.2.9</ecNumber>
    </recommendedName>
    <alternativeName>
        <fullName evidence="5">5'-deoxyadenosine nucleosidase</fullName>
        <shortName evidence="5">DOA nucleosidase</shortName>
        <shortName evidence="5">dAdo nucleosidase</shortName>
    </alternativeName>
    <alternativeName>
        <fullName evidence="5">5'-methylthioadenosine nucleosidase</fullName>
        <shortName evidence="5">MTA nucleosidase</shortName>
    </alternativeName>
    <alternativeName>
        <fullName evidence="5">S-adenosylhomocysteine nucleosidase</fullName>
        <shortName evidence="5">AdoHcy nucleosidase</shortName>
        <shortName evidence="5">SAH nucleosidase</shortName>
        <shortName evidence="5">SRH nucleosidase</shortName>
    </alternativeName>
</protein>
<feature type="active site" description="Proton donor" evidence="5">
    <location>
        <position position="197"/>
    </location>
</feature>
<feature type="binding site" evidence="5">
    <location>
        <position position="152"/>
    </location>
    <ligand>
        <name>substrate</name>
    </ligand>
</feature>
<comment type="function">
    <text evidence="5">Catalyzes the irreversible cleavage of the glycosidic bond in both 5'-methylthioadenosine (MTA) and S-adenosylhomocysteine (SAH/AdoHcy) to adenine and the corresponding thioribose, 5'-methylthioribose and S-ribosylhomocysteine, respectively. Also cleaves 5'-deoxyadenosine, a toxic by-product of radical S-adenosylmethionine (SAM) enzymes, into 5-deoxyribose and adenine.</text>
</comment>
<comment type="caution">
    <text evidence="7">The sequence shown here is derived from an EMBL/GenBank/DDBJ whole genome shotgun (WGS) entry which is preliminary data.</text>
</comment>
<keyword evidence="4 5" id="KW-0486">Methionine biosynthesis</keyword>
<feature type="domain" description="Nucleoside phosphorylase" evidence="6">
    <location>
        <begin position="2"/>
        <end position="226"/>
    </location>
</feature>
<dbReference type="Gene3D" id="3.40.50.1580">
    <property type="entry name" value="Nucleoside phosphorylase domain"/>
    <property type="match status" value="1"/>
</dbReference>